<sequence>MLLKQNLSLYRILKITWQIDLAMLASCTAAYYLDTLVFKGWALPGTFPALMGTAIAFFIGFSNNEAYSRWWEARIIWGALVNDSRSWARNLMAYSHPADYKGISRQEEKMIKRHLAFLYALKASLRRKPDGLYEKYLCEEDRNHVKGFTNIPNAILDIQARELQILQDMNYIDGFKFMMMNNLLQNFTDGMGKSERINNTVFPTTYVYFTKLFIWLVVVLVTMAVSSLGPSSIFLGWVIGFVFHTTHINGMSLMNPFELTPSSIPLDSITRTIEINLLEGLGEKYIPAPIAPERGGEFIL</sequence>
<name>A0ABY6IX80_9BACT</name>
<evidence type="ECO:0008006" key="12">
    <source>
        <dbReference type="Google" id="ProtNLM"/>
    </source>
</evidence>
<keyword evidence="3" id="KW-1003">Cell membrane</keyword>
<keyword evidence="4 9" id="KW-0812">Transmembrane</keyword>
<keyword evidence="7 9" id="KW-0472">Membrane</keyword>
<evidence type="ECO:0000256" key="3">
    <source>
        <dbReference type="ARBA" id="ARBA00022475"/>
    </source>
</evidence>
<dbReference type="PANTHER" id="PTHR33281">
    <property type="entry name" value="UPF0187 PROTEIN YNEE"/>
    <property type="match status" value="1"/>
</dbReference>
<keyword evidence="2" id="KW-0813">Transport</keyword>
<proteinExistence type="inferred from homology"/>
<evidence type="ECO:0000256" key="7">
    <source>
        <dbReference type="ARBA" id="ARBA00023136"/>
    </source>
</evidence>
<comment type="similarity">
    <text evidence="8">Belongs to the anion channel-forming bestrophin (TC 1.A.46) family.</text>
</comment>
<dbReference type="RefSeq" id="WP_244842794.1">
    <property type="nucleotide sequence ID" value="NZ_CP107006.1"/>
</dbReference>
<evidence type="ECO:0000256" key="1">
    <source>
        <dbReference type="ARBA" id="ARBA00004651"/>
    </source>
</evidence>
<feature type="transmembrane region" description="Helical" evidence="9">
    <location>
        <begin position="45"/>
        <end position="61"/>
    </location>
</feature>
<evidence type="ECO:0000256" key="5">
    <source>
        <dbReference type="ARBA" id="ARBA00022989"/>
    </source>
</evidence>
<evidence type="ECO:0000256" key="6">
    <source>
        <dbReference type="ARBA" id="ARBA00023065"/>
    </source>
</evidence>
<dbReference type="Pfam" id="PF25539">
    <property type="entry name" value="Bestrophin_2"/>
    <property type="match status" value="1"/>
</dbReference>
<dbReference type="Proteomes" id="UP001162741">
    <property type="component" value="Chromosome"/>
</dbReference>
<keyword evidence="6" id="KW-0406">Ion transport</keyword>
<accession>A0ABY6IX80</accession>
<evidence type="ECO:0000313" key="11">
    <source>
        <dbReference type="Proteomes" id="UP001162741"/>
    </source>
</evidence>
<feature type="transmembrane region" description="Helical" evidence="9">
    <location>
        <begin position="206"/>
        <end position="228"/>
    </location>
</feature>
<keyword evidence="11" id="KW-1185">Reference proteome</keyword>
<gene>
    <name evidence="10" type="ORF">MKQ68_17585</name>
</gene>
<evidence type="ECO:0000313" key="10">
    <source>
        <dbReference type="EMBL" id="UYQ91900.1"/>
    </source>
</evidence>
<evidence type="ECO:0000256" key="9">
    <source>
        <dbReference type="SAM" id="Phobius"/>
    </source>
</evidence>
<reference evidence="10" key="1">
    <citation type="submission" date="2022-10" db="EMBL/GenBank/DDBJ databases">
        <title>Chitinophaga sp. nov., isolated from soil.</title>
        <authorList>
            <person name="Jeon C.O."/>
        </authorList>
    </citation>
    <scope>NUCLEOTIDE SEQUENCE</scope>
    <source>
        <strain evidence="10">R8</strain>
    </source>
</reference>
<organism evidence="10 11">
    <name type="scientific">Chitinophaga horti</name>
    <dbReference type="NCBI Taxonomy" id="2920382"/>
    <lineage>
        <taxon>Bacteria</taxon>
        <taxon>Pseudomonadati</taxon>
        <taxon>Bacteroidota</taxon>
        <taxon>Chitinophagia</taxon>
        <taxon>Chitinophagales</taxon>
        <taxon>Chitinophagaceae</taxon>
        <taxon>Chitinophaga</taxon>
    </lineage>
</organism>
<dbReference type="PANTHER" id="PTHR33281:SF19">
    <property type="entry name" value="VOLTAGE-DEPENDENT ANION CHANNEL-FORMING PROTEIN YNEE"/>
    <property type="match status" value="1"/>
</dbReference>
<protein>
    <recommendedName>
        <fullName evidence="12">Bestrophin, RFP-TM, chloride channel</fullName>
    </recommendedName>
</protein>
<comment type="subcellular location">
    <subcellularLocation>
        <location evidence="1">Cell membrane</location>
        <topology evidence="1">Multi-pass membrane protein</topology>
    </subcellularLocation>
</comment>
<evidence type="ECO:0000256" key="2">
    <source>
        <dbReference type="ARBA" id="ARBA00022448"/>
    </source>
</evidence>
<dbReference type="InterPro" id="IPR044669">
    <property type="entry name" value="YneE/VCCN1/2-like"/>
</dbReference>
<dbReference type="EMBL" id="CP107006">
    <property type="protein sequence ID" value="UYQ91900.1"/>
    <property type="molecule type" value="Genomic_DNA"/>
</dbReference>
<evidence type="ECO:0000256" key="8">
    <source>
        <dbReference type="ARBA" id="ARBA00034708"/>
    </source>
</evidence>
<evidence type="ECO:0000256" key="4">
    <source>
        <dbReference type="ARBA" id="ARBA00022692"/>
    </source>
</evidence>
<keyword evidence="5 9" id="KW-1133">Transmembrane helix</keyword>